<protein>
    <submittedName>
        <fullName evidence="1">Uncharacterized protein</fullName>
    </submittedName>
</protein>
<comment type="caution">
    <text evidence="1">The sequence shown here is derived from an EMBL/GenBank/DDBJ whole genome shotgun (WGS) entry which is preliminary data.</text>
</comment>
<keyword evidence="2" id="KW-1185">Reference proteome</keyword>
<reference evidence="1" key="1">
    <citation type="submission" date="2023-08" db="EMBL/GenBank/DDBJ databases">
        <title>Pelteobagrus vachellii genome.</title>
        <authorList>
            <person name="Liu H."/>
        </authorList>
    </citation>
    <scope>NUCLEOTIDE SEQUENCE</scope>
    <source>
        <strain evidence="1">PRFRI_2022a</strain>
        <tissue evidence="1">Muscle</tissue>
    </source>
</reference>
<evidence type="ECO:0000313" key="1">
    <source>
        <dbReference type="EMBL" id="KAK2826994.1"/>
    </source>
</evidence>
<dbReference type="EMBL" id="JAVHJS010000019">
    <property type="protein sequence ID" value="KAK2826994.1"/>
    <property type="molecule type" value="Genomic_DNA"/>
</dbReference>
<name>A0AA88SC65_TACVA</name>
<proteinExistence type="predicted"/>
<dbReference type="AlphaFoldDB" id="A0AA88SC65"/>
<gene>
    <name evidence="1" type="ORF">Q7C36_017920</name>
</gene>
<sequence length="87" mass="9544">MCRLNDLRCMSSPERDRTVRGSSMAVVPLPFGLVWQNVSQAFGMTLGLLALRRSLCLCGPFSTDRLSANQRWLTPVPSDSTVVSSAK</sequence>
<evidence type="ECO:0000313" key="2">
    <source>
        <dbReference type="Proteomes" id="UP001187315"/>
    </source>
</evidence>
<accession>A0AA88SC65</accession>
<dbReference type="Proteomes" id="UP001187315">
    <property type="component" value="Unassembled WGS sequence"/>
</dbReference>
<organism evidence="1 2">
    <name type="scientific">Tachysurus vachellii</name>
    <name type="common">Darkbarbel catfish</name>
    <name type="synonym">Pelteobagrus vachellii</name>
    <dbReference type="NCBI Taxonomy" id="175792"/>
    <lineage>
        <taxon>Eukaryota</taxon>
        <taxon>Metazoa</taxon>
        <taxon>Chordata</taxon>
        <taxon>Craniata</taxon>
        <taxon>Vertebrata</taxon>
        <taxon>Euteleostomi</taxon>
        <taxon>Actinopterygii</taxon>
        <taxon>Neopterygii</taxon>
        <taxon>Teleostei</taxon>
        <taxon>Ostariophysi</taxon>
        <taxon>Siluriformes</taxon>
        <taxon>Bagridae</taxon>
        <taxon>Tachysurus</taxon>
    </lineage>
</organism>